<dbReference type="Proteomes" id="UP000190064">
    <property type="component" value="Unassembled WGS sequence"/>
</dbReference>
<protein>
    <submittedName>
        <fullName evidence="1">Sporulation control protein Spo0M</fullName>
    </submittedName>
</protein>
<evidence type="ECO:0000313" key="1">
    <source>
        <dbReference type="EMBL" id="OOV86822.1"/>
    </source>
</evidence>
<gene>
    <name evidence="1" type="ORF">BTA35_0211015</name>
</gene>
<organism evidence="1 2">
    <name type="scientific">Oceanospirillum linum</name>
    <dbReference type="NCBI Taxonomy" id="966"/>
    <lineage>
        <taxon>Bacteria</taxon>
        <taxon>Pseudomonadati</taxon>
        <taxon>Pseudomonadota</taxon>
        <taxon>Gammaproteobacteria</taxon>
        <taxon>Oceanospirillales</taxon>
        <taxon>Oceanospirillaceae</taxon>
        <taxon>Oceanospirillum</taxon>
    </lineage>
</organism>
<dbReference type="PANTHER" id="PTHR40053:SF1">
    <property type="entry name" value="SPORULATION-CONTROL PROTEIN SPO0M"/>
    <property type="match status" value="1"/>
</dbReference>
<proteinExistence type="predicted"/>
<dbReference type="AlphaFoldDB" id="A0A1T1HAG9"/>
<reference evidence="1" key="1">
    <citation type="submission" date="2017-02" db="EMBL/GenBank/DDBJ databases">
        <title>Draft Genome Sequence of the Salt Water Bacterium Oceanospirillum linum ATCC 11336.</title>
        <authorList>
            <person name="Trachtenberg A.M."/>
            <person name="Carney J.G."/>
            <person name="Linnane J.D."/>
            <person name="Rheaume B.A."/>
            <person name="Pitts N.L."/>
            <person name="Mykles D.L."/>
            <person name="Maclea K.S."/>
        </authorList>
    </citation>
    <scope>NUCLEOTIDE SEQUENCE [LARGE SCALE GENOMIC DNA]</scope>
    <source>
        <strain evidence="1">ATCC 11336</strain>
    </source>
</reference>
<comment type="caution">
    <text evidence="1">The sequence shown here is derived from an EMBL/GenBank/DDBJ whole genome shotgun (WGS) entry which is preliminary data.</text>
</comment>
<dbReference type="STRING" id="966.BTA35_0211015"/>
<name>A0A1T1HAG9_OCELI</name>
<sequence>MFKKILASIGIGGAKVDTLLHTERLCPGENFKATIVVKGGETEQEISGLDLALVTRVKVERDDTEMVVNKTLAHWHVADRFSIGPGETREIPFQAQLPYETPISNNGARYNQSKVWLATGLNIDMALDASDKDPVDVIATSTQNKVLQAMDACGYSLMKADVEEGVIRGQNFQSSLGCYQELEYRPNKFALFGLKEVEISFVSTAGQTHVLFELDRNFGGDTYHSFSFANDVSQDEVTQLIKNLLG</sequence>
<dbReference type="Pfam" id="PF07070">
    <property type="entry name" value="Spo0M"/>
    <property type="match status" value="1"/>
</dbReference>
<evidence type="ECO:0000313" key="2">
    <source>
        <dbReference type="Proteomes" id="UP000190064"/>
    </source>
</evidence>
<keyword evidence="2" id="KW-1185">Reference proteome</keyword>
<dbReference type="InterPro" id="IPR009776">
    <property type="entry name" value="Spore_0_M"/>
</dbReference>
<dbReference type="PANTHER" id="PTHR40053">
    <property type="entry name" value="SPORULATION-CONTROL PROTEIN SPO0M"/>
    <property type="match status" value="1"/>
</dbReference>
<dbReference type="RefSeq" id="WP_078319873.1">
    <property type="nucleotide sequence ID" value="NZ_FXTS01000005.1"/>
</dbReference>
<accession>A0A1T1HAG9</accession>
<dbReference type="EMBL" id="MTSD02000004">
    <property type="protein sequence ID" value="OOV86822.1"/>
    <property type="molecule type" value="Genomic_DNA"/>
</dbReference>